<feature type="chain" id="PRO_5002951587" evidence="3">
    <location>
        <begin position="28"/>
        <end position="201"/>
    </location>
</feature>
<feature type="signal peptide" evidence="3">
    <location>
        <begin position="1"/>
        <end position="27"/>
    </location>
</feature>
<dbReference type="Proteomes" id="UP000002035">
    <property type="component" value="Unassembled WGS sequence"/>
</dbReference>
<dbReference type="RefSeq" id="XP_002847184.1">
    <property type="nucleotide sequence ID" value="XM_002847138.1"/>
</dbReference>
<gene>
    <name evidence="4" type="ORF">MCYG_04921</name>
</gene>
<dbReference type="GeneID" id="9223789"/>
<keyword evidence="2" id="KW-1133">Transmembrane helix</keyword>
<keyword evidence="3" id="KW-0732">Signal</keyword>
<evidence type="ECO:0000313" key="4">
    <source>
        <dbReference type="EMBL" id="EEQ32102.1"/>
    </source>
</evidence>
<feature type="region of interest" description="Disordered" evidence="1">
    <location>
        <begin position="140"/>
        <end position="201"/>
    </location>
</feature>
<name>C5FQE9_ARTOC</name>
<dbReference type="OrthoDB" id="5425637at2759"/>
<feature type="compositionally biased region" description="Polar residues" evidence="1">
    <location>
        <begin position="147"/>
        <end position="165"/>
    </location>
</feature>
<protein>
    <submittedName>
        <fullName evidence="4">Uncharacterized protein</fullName>
    </submittedName>
</protein>
<keyword evidence="2" id="KW-0812">Transmembrane</keyword>
<evidence type="ECO:0000313" key="5">
    <source>
        <dbReference type="Proteomes" id="UP000002035"/>
    </source>
</evidence>
<keyword evidence="2" id="KW-0472">Membrane</keyword>
<accession>C5FQE9</accession>
<feature type="compositionally biased region" description="Basic and acidic residues" evidence="1">
    <location>
        <begin position="166"/>
        <end position="186"/>
    </location>
</feature>
<dbReference type="OMA" id="YPMTPAG"/>
<organism evidence="4 5">
    <name type="scientific">Arthroderma otae (strain ATCC MYA-4605 / CBS 113480)</name>
    <name type="common">Microsporum canis</name>
    <dbReference type="NCBI Taxonomy" id="554155"/>
    <lineage>
        <taxon>Eukaryota</taxon>
        <taxon>Fungi</taxon>
        <taxon>Dikarya</taxon>
        <taxon>Ascomycota</taxon>
        <taxon>Pezizomycotina</taxon>
        <taxon>Eurotiomycetes</taxon>
        <taxon>Eurotiomycetidae</taxon>
        <taxon>Onygenales</taxon>
        <taxon>Arthrodermataceae</taxon>
        <taxon>Microsporum</taxon>
    </lineage>
</organism>
<dbReference type="eggNOG" id="ENOG502T00Z">
    <property type="taxonomic scope" value="Eukaryota"/>
</dbReference>
<dbReference type="AlphaFoldDB" id="C5FQE9"/>
<evidence type="ECO:0000256" key="1">
    <source>
        <dbReference type="SAM" id="MobiDB-lite"/>
    </source>
</evidence>
<proteinExistence type="predicted"/>
<feature type="transmembrane region" description="Helical" evidence="2">
    <location>
        <begin position="71"/>
        <end position="94"/>
    </location>
</feature>
<keyword evidence="5" id="KW-1185">Reference proteome</keyword>
<reference evidence="5" key="1">
    <citation type="journal article" date="2012" name="MBio">
        <title>Comparative genome analysis of Trichophyton rubrum and related dermatophytes reveals candidate genes involved in infection.</title>
        <authorList>
            <person name="Martinez D.A."/>
            <person name="Oliver B.G."/>
            <person name="Graeser Y."/>
            <person name="Goldberg J.M."/>
            <person name="Li W."/>
            <person name="Martinez-Rossi N.M."/>
            <person name="Monod M."/>
            <person name="Shelest E."/>
            <person name="Barton R.C."/>
            <person name="Birch E."/>
            <person name="Brakhage A.A."/>
            <person name="Chen Z."/>
            <person name="Gurr S.J."/>
            <person name="Heiman D."/>
            <person name="Heitman J."/>
            <person name="Kosti I."/>
            <person name="Rossi A."/>
            <person name="Saif S."/>
            <person name="Samalova M."/>
            <person name="Saunders C.W."/>
            <person name="Shea T."/>
            <person name="Summerbell R.C."/>
            <person name="Xu J."/>
            <person name="Young S."/>
            <person name="Zeng Q."/>
            <person name="Birren B.W."/>
            <person name="Cuomo C.A."/>
            <person name="White T.C."/>
        </authorList>
    </citation>
    <scope>NUCLEOTIDE SEQUENCE [LARGE SCALE GENOMIC DNA]</scope>
    <source>
        <strain evidence="5">ATCC MYA-4605 / CBS 113480</strain>
    </source>
</reference>
<evidence type="ECO:0000256" key="2">
    <source>
        <dbReference type="SAM" id="Phobius"/>
    </source>
</evidence>
<sequence length="201" mass="22024">MLESSLFRLNLLPLALFALFESQLIVANPVPYADEYDYEGVVPGSLGDAGSDASTGSSGAEGGSVKIPKGALIAMIIVVVIVVITGITTGVLFYQAKRRQWTMRETMRYSVRRVAESIKSPMTPTFRSRGQYPMTPAGARAIASRQPKPSLQPTNPMSHYQNRSTRPGDRHPRMTEGEKGGQRSEKTNSNFAKLLSFKNSR</sequence>
<evidence type="ECO:0000256" key="3">
    <source>
        <dbReference type="SAM" id="SignalP"/>
    </source>
</evidence>
<dbReference type="EMBL" id="DS995704">
    <property type="protein sequence ID" value="EEQ32102.1"/>
    <property type="molecule type" value="Genomic_DNA"/>
</dbReference>
<dbReference type="VEuPathDB" id="FungiDB:MCYG_04921"/>
<feature type="compositionally biased region" description="Polar residues" evidence="1">
    <location>
        <begin position="187"/>
        <end position="201"/>
    </location>
</feature>
<dbReference type="HOGENOM" id="CLU_1373086_0_0_1"/>